<sequence length="360" mass="39577">MITRRLGACGLKVSALGVGCWGIGGPTTNLGLPIGWGPIDDTDALAGLRAAYEHGVTLFDVADVYGHGRAERTLGRFLAQVPRDAVVITSKVGYFRGTAAHGYQPLHMRHQLEQSLYNLGTDHLDIYFFHHPDFGDNDAYLDAAIDTMRGFRDQGLIRAIGMRGPHRHALDRLTGATTGNKYQRFQQLFNIINPDVLAVRDNLLTPQSRAGIFHLADHHNCGVLITKPLAQGLLTGSHHPTRPRQFGPADHRSRKRWFTPDAATIITDGLDQLRRLAGPDPADLIRIALWSCLQRSDNAAVLVGFTRAEQITTNMTCLGDPPPAHTIDTARRIMADVQRQLDGTGQVFTDESRPKEAHNG</sequence>
<dbReference type="PANTHER" id="PTHR43312">
    <property type="entry name" value="D-THREO-ALDOSE 1-DEHYDROGENASE"/>
    <property type="match status" value="1"/>
</dbReference>
<dbReference type="EMBL" id="LR215973">
    <property type="protein sequence ID" value="VFA96361.1"/>
    <property type="molecule type" value="Genomic_DNA"/>
</dbReference>
<dbReference type="SUPFAM" id="SSF51430">
    <property type="entry name" value="NAD(P)-linked oxidoreductase"/>
    <property type="match status" value="1"/>
</dbReference>
<reference evidence="2 3" key="1">
    <citation type="submission" date="2019-02" db="EMBL/GenBank/DDBJ databases">
        <authorList>
            <consortium name="Pathogen Informatics"/>
        </authorList>
    </citation>
    <scope>NUCLEOTIDE SEQUENCE [LARGE SCALE GENOMIC DNA]</scope>
    <source>
        <strain evidence="2 3">3012STDY6756504</strain>
    </source>
</reference>
<dbReference type="GO" id="GO:0016491">
    <property type="term" value="F:oxidoreductase activity"/>
    <property type="evidence" value="ECO:0007669"/>
    <property type="project" value="UniProtKB-KW"/>
</dbReference>
<keyword evidence="2" id="KW-0560">Oxidoreductase</keyword>
<dbReference type="InterPro" id="IPR036812">
    <property type="entry name" value="NAD(P)_OxRdtase_dom_sf"/>
</dbReference>
<dbReference type="Pfam" id="PF00248">
    <property type="entry name" value="Aldo_ket_red"/>
    <property type="match status" value="1"/>
</dbReference>
<dbReference type="EC" id="1.1.1.-" evidence="2"/>
<evidence type="ECO:0000313" key="2">
    <source>
        <dbReference type="EMBL" id="VFA96361.1"/>
    </source>
</evidence>
<dbReference type="Proteomes" id="UP000290439">
    <property type="component" value="Chromosome"/>
</dbReference>
<dbReference type="InterPro" id="IPR023210">
    <property type="entry name" value="NADP_OxRdtase_dom"/>
</dbReference>
<dbReference type="PANTHER" id="PTHR43312:SF1">
    <property type="entry name" value="NADP-DEPENDENT OXIDOREDUCTASE DOMAIN-CONTAINING PROTEIN"/>
    <property type="match status" value="1"/>
</dbReference>
<accession>A0A4U8VSF2</accession>
<feature type="domain" description="NADP-dependent oxidoreductase" evidence="1">
    <location>
        <begin position="16"/>
        <end position="316"/>
    </location>
</feature>
<dbReference type="Gene3D" id="3.20.20.100">
    <property type="entry name" value="NADP-dependent oxidoreductase domain"/>
    <property type="match status" value="1"/>
</dbReference>
<dbReference type="AlphaFoldDB" id="A0A4U8VSF2"/>
<name>A0A4U8VSF2_9NOCA</name>
<evidence type="ECO:0000313" key="3">
    <source>
        <dbReference type="Proteomes" id="UP000290439"/>
    </source>
</evidence>
<organism evidence="2 3">
    <name type="scientific">Nocardia cyriacigeorgica</name>
    <dbReference type="NCBI Taxonomy" id="135487"/>
    <lineage>
        <taxon>Bacteria</taxon>
        <taxon>Bacillati</taxon>
        <taxon>Actinomycetota</taxon>
        <taxon>Actinomycetes</taxon>
        <taxon>Mycobacteriales</taxon>
        <taxon>Nocardiaceae</taxon>
        <taxon>Nocardia</taxon>
    </lineage>
</organism>
<proteinExistence type="predicted"/>
<protein>
    <submittedName>
        <fullName evidence="2">L-glyceraldehyde 3-phosphate reductase</fullName>
        <ecNumber evidence="2">1.1.1.-</ecNumber>
    </submittedName>
</protein>
<dbReference type="InterPro" id="IPR053135">
    <property type="entry name" value="AKR2_Oxidoreductase"/>
</dbReference>
<evidence type="ECO:0000259" key="1">
    <source>
        <dbReference type="Pfam" id="PF00248"/>
    </source>
</evidence>
<gene>
    <name evidence="2" type="primary">iolS_1</name>
    <name evidence="2" type="ORF">NCTC10797_00110</name>
</gene>